<dbReference type="OrthoDB" id="5028337at2759"/>
<name>A0A9P7HY71_9HYPO</name>
<sequence length="543" mass="61373">MTSLCNSPVAGNQKDATATANDDDFLHRLVIPLTCFESASSPDSLSPEKLCEEAGENGPRWLIEYFCESLCKRYSKQISGAQLLHELKKSPRKALEALHKVAKTSKGHELYWLHLRPVDGDETLELSADQLLENLISIGHRTGKLGYCYAAYEDASPCISHYFKLVNWLKWQKETDGMLDFTIEECLMFGKEYYLSRRPSSSSSWTSADSMQELNPTLDTTLQLACVPALPLGLESFEAVQGPEDIIPDSKEKREDTAERSSDGDSGLTDRTHKDRECLCFISWDLMLKLLMVYVTFIYILSPDDADPQKLFEEVKNYEPCQILERLYKRGFQLTIGGGHLRAALEMVDDKAKQYLAGFEYLRVTARTPDGIELTRLLPAYEIGPVEAVAKVEEVISAIYNGVTLAKCRCFYAVDADRSPFSHVRARIAMTVDYRNFVWPDSHMADSEAVKPEADLKLAEEKNEAAVSPEGSIHVEHKEKLVARFEELTTEEPTIEEHHCMLVRELLEAEDTARKSFSLEHSHMASMVDEDEEEHGFAMISRI</sequence>
<feature type="region of interest" description="Disordered" evidence="1">
    <location>
        <begin position="245"/>
        <end position="269"/>
    </location>
</feature>
<protein>
    <submittedName>
        <fullName evidence="2">Uncharacterized protein</fullName>
    </submittedName>
</protein>
<keyword evidence="3" id="KW-1185">Reference proteome</keyword>
<dbReference type="AlphaFoldDB" id="A0A9P7HY71"/>
<accession>A0A9P7HY71</accession>
<feature type="compositionally biased region" description="Basic and acidic residues" evidence="1">
    <location>
        <begin position="248"/>
        <end position="269"/>
    </location>
</feature>
<dbReference type="EMBL" id="JADFTT010000110">
    <property type="protein sequence ID" value="KAG5768043.1"/>
    <property type="molecule type" value="Genomic_DNA"/>
</dbReference>
<reference evidence="2" key="2">
    <citation type="submission" date="2020-10" db="EMBL/GenBank/DDBJ databases">
        <authorList>
            <person name="Peck L.D."/>
            <person name="Nowell R.W."/>
            <person name="Flood J."/>
            <person name="Ryan M.J."/>
            <person name="Barraclough T.G."/>
        </authorList>
    </citation>
    <scope>NUCLEOTIDE SEQUENCE</scope>
    <source>
        <strain evidence="2">IMI 127659i</strain>
    </source>
</reference>
<evidence type="ECO:0000313" key="2">
    <source>
        <dbReference type="EMBL" id="KAG5768043.1"/>
    </source>
</evidence>
<evidence type="ECO:0000256" key="1">
    <source>
        <dbReference type="SAM" id="MobiDB-lite"/>
    </source>
</evidence>
<gene>
    <name evidence="2" type="ORF">H9Q72_004290</name>
</gene>
<comment type="caution">
    <text evidence="2">The sequence shown here is derived from an EMBL/GenBank/DDBJ whole genome shotgun (WGS) entry which is preliminary data.</text>
</comment>
<reference evidence="2" key="1">
    <citation type="journal article" date="2020" name="bioRxiv">
        <title>Historical genomics reveals the evolutionary mechanisms behind multiple outbreaks of the host-specific coffee wilt pathogen Fusarium xylarioides.</title>
        <authorList>
            <person name="Peck D."/>
            <person name="Nowell R.W."/>
            <person name="Flood J."/>
            <person name="Ryan M.J."/>
            <person name="Barraclough T.G."/>
        </authorList>
    </citation>
    <scope>NUCLEOTIDE SEQUENCE</scope>
    <source>
        <strain evidence="2">IMI 127659i</strain>
    </source>
</reference>
<dbReference type="Proteomes" id="UP000750502">
    <property type="component" value="Unassembled WGS sequence"/>
</dbReference>
<organism evidence="2 3">
    <name type="scientific">Fusarium xylarioides</name>
    <dbReference type="NCBI Taxonomy" id="221167"/>
    <lineage>
        <taxon>Eukaryota</taxon>
        <taxon>Fungi</taxon>
        <taxon>Dikarya</taxon>
        <taxon>Ascomycota</taxon>
        <taxon>Pezizomycotina</taxon>
        <taxon>Sordariomycetes</taxon>
        <taxon>Hypocreomycetidae</taxon>
        <taxon>Hypocreales</taxon>
        <taxon>Nectriaceae</taxon>
        <taxon>Fusarium</taxon>
        <taxon>Fusarium fujikuroi species complex</taxon>
    </lineage>
</organism>
<evidence type="ECO:0000313" key="3">
    <source>
        <dbReference type="Proteomes" id="UP000750502"/>
    </source>
</evidence>
<proteinExistence type="predicted"/>